<dbReference type="PRINTS" id="PR00348">
    <property type="entry name" value="UBIQUITIN"/>
</dbReference>
<feature type="chain" id="PRO_5044789864" description="Ubiquitin-like domain-containing protein" evidence="1">
    <location>
        <begin position="37"/>
        <end position="115"/>
    </location>
</feature>
<comment type="caution">
    <text evidence="3">The sequence shown here is derived from an EMBL/GenBank/DDBJ whole genome shotgun (WGS) entry which is preliminary data.</text>
</comment>
<name>A0ABD2JLR2_9BILA</name>
<dbReference type="Proteomes" id="UP001620626">
    <property type="component" value="Unassembled WGS sequence"/>
</dbReference>
<organism evidence="3 4">
    <name type="scientific">Heterodera trifolii</name>
    <dbReference type="NCBI Taxonomy" id="157864"/>
    <lineage>
        <taxon>Eukaryota</taxon>
        <taxon>Metazoa</taxon>
        <taxon>Ecdysozoa</taxon>
        <taxon>Nematoda</taxon>
        <taxon>Chromadorea</taxon>
        <taxon>Rhabditida</taxon>
        <taxon>Tylenchina</taxon>
        <taxon>Tylenchomorpha</taxon>
        <taxon>Tylenchoidea</taxon>
        <taxon>Heteroderidae</taxon>
        <taxon>Heteroderinae</taxon>
        <taxon>Heterodera</taxon>
    </lineage>
</organism>
<keyword evidence="1" id="KW-0732">Signal</keyword>
<dbReference type="InterPro" id="IPR019956">
    <property type="entry name" value="Ubiquitin_dom"/>
</dbReference>
<dbReference type="Gene3D" id="3.10.20.90">
    <property type="entry name" value="Phosphatidylinositol 3-kinase Catalytic Subunit, Chain A, domain 1"/>
    <property type="match status" value="1"/>
</dbReference>
<dbReference type="AlphaFoldDB" id="A0ABD2JLR2"/>
<reference evidence="3 4" key="1">
    <citation type="submission" date="2024-10" db="EMBL/GenBank/DDBJ databases">
        <authorList>
            <person name="Kim D."/>
        </authorList>
    </citation>
    <scope>NUCLEOTIDE SEQUENCE [LARGE SCALE GENOMIC DNA]</scope>
    <source>
        <strain evidence="3">BH-2024</strain>
    </source>
</reference>
<evidence type="ECO:0000259" key="2">
    <source>
        <dbReference type="PROSITE" id="PS50053"/>
    </source>
</evidence>
<feature type="signal peptide" evidence="1">
    <location>
        <begin position="1"/>
        <end position="36"/>
    </location>
</feature>
<evidence type="ECO:0000256" key="1">
    <source>
        <dbReference type="SAM" id="SignalP"/>
    </source>
</evidence>
<protein>
    <recommendedName>
        <fullName evidence="2">Ubiquitin-like domain-containing protein</fullName>
    </recommendedName>
</protein>
<accession>A0ABD2JLR2</accession>
<dbReference type="EMBL" id="JBICBT010000942">
    <property type="protein sequence ID" value="KAL3091419.1"/>
    <property type="molecule type" value="Genomic_DNA"/>
</dbReference>
<dbReference type="CDD" id="cd17039">
    <property type="entry name" value="Ubl_ubiquitin_like"/>
    <property type="match status" value="1"/>
</dbReference>
<dbReference type="SMART" id="SM00213">
    <property type="entry name" value="UBQ"/>
    <property type="match status" value="1"/>
</dbReference>
<gene>
    <name evidence="3" type="ORF">niasHT_025181</name>
</gene>
<proteinExistence type="predicted"/>
<dbReference type="PROSITE" id="PS50053">
    <property type="entry name" value="UBIQUITIN_2"/>
    <property type="match status" value="1"/>
</dbReference>
<evidence type="ECO:0000313" key="4">
    <source>
        <dbReference type="Proteomes" id="UP001620626"/>
    </source>
</evidence>
<evidence type="ECO:0000313" key="3">
    <source>
        <dbReference type="EMBL" id="KAL3091419.1"/>
    </source>
</evidence>
<sequence length="115" mass="13057">MKNNRFGFSLFSAFGIAASAWLIMAMLLMMPSSSIADENDDQFQMFVKYRGHGKTYTVEVKGTDTVAILKQKIREKIGIVSEQIGTIRHPPYGVLNDQETLNRYGIQKETTIFLF</sequence>
<dbReference type="Pfam" id="PF00240">
    <property type="entry name" value="ubiquitin"/>
    <property type="match status" value="1"/>
</dbReference>
<dbReference type="InterPro" id="IPR000626">
    <property type="entry name" value="Ubiquitin-like_dom"/>
</dbReference>
<dbReference type="InterPro" id="IPR029071">
    <property type="entry name" value="Ubiquitin-like_domsf"/>
</dbReference>
<feature type="domain" description="Ubiquitin-like" evidence="2">
    <location>
        <begin position="43"/>
        <end position="115"/>
    </location>
</feature>
<keyword evidence="4" id="KW-1185">Reference proteome</keyword>
<dbReference type="SUPFAM" id="SSF54236">
    <property type="entry name" value="Ubiquitin-like"/>
    <property type="match status" value="1"/>
</dbReference>